<accession>A0A5N4B298</accession>
<evidence type="ECO:0000256" key="3">
    <source>
        <dbReference type="SAM" id="Phobius"/>
    </source>
</evidence>
<keyword evidence="5" id="KW-1185">Reference proteome</keyword>
<protein>
    <submittedName>
        <fullName evidence="4">Uncharacterized protein</fullName>
    </submittedName>
</protein>
<feature type="region of interest" description="Disordered" evidence="2">
    <location>
        <begin position="36"/>
        <end position="85"/>
    </location>
</feature>
<keyword evidence="3" id="KW-0472">Membrane</keyword>
<dbReference type="AlphaFoldDB" id="A0A5N4B298"/>
<dbReference type="Gene3D" id="1.10.443.10">
    <property type="entry name" value="Intergrase catalytic core"/>
    <property type="match status" value="1"/>
</dbReference>
<evidence type="ECO:0000256" key="2">
    <source>
        <dbReference type="SAM" id="MobiDB-lite"/>
    </source>
</evidence>
<dbReference type="PANTHER" id="PTHR33480:SF1">
    <property type="entry name" value="TYR RECOMBINASE DOMAIN-CONTAINING PROTEIN"/>
    <property type="match status" value="1"/>
</dbReference>
<proteinExistence type="predicted"/>
<comment type="caution">
    <text evidence="4">The sequence shown here is derived from an EMBL/GenBank/DDBJ whole genome shotgun (WGS) entry which is preliminary data.</text>
</comment>
<sequence>MKRSKLLLQLALVNNTEKNEAISVISGETISNLEETAAGLEENQNIERPDKITRPEESAGASSVSSIVPETASFPSSEREPFSESASEYVPSLSKSSLSESTAGSLSSCLSVCAPITAILDEPAEPCTSKVTRYLDNLVSHQSTQGVPEPVLEHPDKENRYVKSAPTQERATLCPICYKDVDTHFSRHLLRHHKDHQQVQLMAKLKPKSKERRSIVTALRKQGYFHLKTEKDKLNPVKSSKDTATKYFVCVHCLGYYAKNSLYKHVKRCTRRPVDQGKPKSWLAESQSFSALVKLKNDKLLKSLRIREEVFSVMKPDEISHTAKSDPLIILYGEHLISKHKRQQIAVVVSNKIREMGRLLLALKEFNPRLESLFSYLKPNMFEFFVAATKKISGYNETNKSFQSPSLALHMGTSLKILCDVAFKIVLENRQVNHITWSNRQEKKAEIKDLKKLIESHWCSELSSLALKSLQEKQWQKPIRLPLTSDIQLFQQFLTTRASEAFTKLKEMKDHVSSYRTLTQCVLAQTVIFNRKRIGDVQYLKIDTYNSNCNTTNNESFVESLSDVEKVIYKKFKRVVTGGKGSKPVPVLFSKQMQKYIELLLTIRKETSIVPHTNPYLFANPQSKDRWMSGVNVLRNLAKDCGAKHPELLTSTKFRKHIATTLQLLNMDSDEVEQIAKFMGHTQKTHAEFYRLPQDIYQTAKVAKILLLLEKGRGKEFKGKRLEDININTDVYYSSEAEDDGTDDLPLSQRVINKISVGIDMPLNTEENLPLDITEKRTAIEQASNFDEQVADTEPILSHASWSEENLPLDVQTEMNLQTEEPSQAGIVEDNQLSERPSKKSKGIFIAVLFSLTYFLLGVSDRKRWSEIEKKLVLKHFSNHIKRKITPKKGECTEFLKQNANVLIDKDWVRVKTFVYNSFRKN</sequence>
<dbReference type="GO" id="GO:0015074">
    <property type="term" value="P:DNA integration"/>
    <property type="evidence" value="ECO:0007669"/>
    <property type="project" value="InterPro"/>
</dbReference>
<keyword evidence="3" id="KW-0812">Transmembrane</keyword>
<reference evidence="4 5" key="1">
    <citation type="journal article" date="2018" name="Elife">
        <title>Firefly genomes illuminate parallel origins of bioluminescence in beetles.</title>
        <authorList>
            <person name="Fallon T.R."/>
            <person name="Lower S.E."/>
            <person name="Chang C.H."/>
            <person name="Bessho-Uehara M."/>
            <person name="Martin G.J."/>
            <person name="Bewick A.J."/>
            <person name="Behringer M."/>
            <person name="Debat H.J."/>
            <person name="Wong I."/>
            <person name="Day J.C."/>
            <person name="Suvorov A."/>
            <person name="Silva C.J."/>
            <person name="Stanger-Hall K.F."/>
            <person name="Hall D.W."/>
            <person name="Schmitz R.J."/>
            <person name="Nelson D.R."/>
            <person name="Lewis S.M."/>
            <person name="Shigenobu S."/>
            <person name="Bybee S.M."/>
            <person name="Larracuente A.M."/>
            <person name="Oba Y."/>
            <person name="Weng J.K."/>
        </authorList>
    </citation>
    <scope>NUCLEOTIDE SEQUENCE [LARGE SCALE GENOMIC DNA]</scope>
    <source>
        <strain evidence="4">1611_PpyrPB1</strain>
        <tissue evidence="4">Whole body</tissue>
    </source>
</reference>
<gene>
    <name evidence="4" type="ORF">PPYR_00711</name>
</gene>
<dbReference type="InterPro" id="IPR013762">
    <property type="entry name" value="Integrase-like_cat_sf"/>
</dbReference>
<keyword evidence="1" id="KW-0233">DNA recombination</keyword>
<keyword evidence="3" id="KW-1133">Transmembrane helix</keyword>
<name>A0A5N4B298_PHOPY</name>
<dbReference type="GO" id="GO:0003677">
    <property type="term" value="F:DNA binding"/>
    <property type="evidence" value="ECO:0007669"/>
    <property type="project" value="InterPro"/>
</dbReference>
<feature type="compositionally biased region" description="Basic and acidic residues" evidence="2">
    <location>
        <begin position="45"/>
        <end position="57"/>
    </location>
</feature>
<dbReference type="EMBL" id="VVIM01000001">
    <property type="protein sequence ID" value="KAB0803741.1"/>
    <property type="molecule type" value="Genomic_DNA"/>
</dbReference>
<dbReference type="InterPro" id="IPR011010">
    <property type="entry name" value="DNA_brk_join_enz"/>
</dbReference>
<dbReference type="GO" id="GO:0006310">
    <property type="term" value="P:DNA recombination"/>
    <property type="evidence" value="ECO:0007669"/>
    <property type="project" value="UniProtKB-KW"/>
</dbReference>
<organism evidence="4 5">
    <name type="scientific">Photinus pyralis</name>
    <name type="common">Common eastern firefly</name>
    <name type="synonym">Lampyris pyralis</name>
    <dbReference type="NCBI Taxonomy" id="7054"/>
    <lineage>
        <taxon>Eukaryota</taxon>
        <taxon>Metazoa</taxon>
        <taxon>Ecdysozoa</taxon>
        <taxon>Arthropoda</taxon>
        <taxon>Hexapoda</taxon>
        <taxon>Insecta</taxon>
        <taxon>Pterygota</taxon>
        <taxon>Neoptera</taxon>
        <taxon>Endopterygota</taxon>
        <taxon>Coleoptera</taxon>
        <taxon>Polyphaga</taxon>
        <taxon>Elateriformia</taxon>
        <taxon>Elateroidea</taxon>
        <taxon>Lampyridae</taxon>
        <taxon>Lampyrinae</taxon>
        <taxon>Photinus</taxon>
    </lineage>
</organism>
<evidence type="ECO:0000313" key="5">
    <source>
        <dbReference type="Proteomes" id="UP000327044"/>
    </source>
</evidence>
<dbReference type="PANTHER" id="PTHR33480">
    <property type="entry name" value="SET DOMAIN-CONTAINING PROTEIN-RELATED"/>
    <property type="match status" value="1"/>
</dbReference>
<feature type="transmembrane region" description="Helical" evidence="3">
    <location>
        <begin position="843"/>
        <end position="860"/>
    </location>
</feature>
<evidence type="ECO:0000256" key="1">
    <source>
        <dbReference type="ARBA" id="ARBA00023172"/>
    </source>
</evidence>
<evidence type="ECO:0000313" key="4">
    <source>
        <dbReference type="EMBL" id="KAB0803741.1"/>
    </source>
</evidence>
<dbReference type="InParanoid" id="A0A5N4B298"/>
<dbReference type="Proteomes" id="UP000327044">
    <property type="component" value="Unassembled WGS sequence"/>
</dbReference>
<dbReference type="SUPFAM" id="SSF56349">
    <property type="entry name" value="DNA breaking-rejoining enzymes"/>
    <property type="match status" value="1"/>
</dbReference>